<keyword evidence="2" id="KW-0812">Transmembrane</keyword>
<feature type="region of interest" description="Disordered" evidence="1">
    <location>
        <begin position="95"/>
        <end position="149"/>
    </location>
</feature>
<feature type="compositionally biased region" description="Acidic residues" evidence="1">
    <location>
        <begin position="97"/>
        <end position="140"/>
    </location>
</feature>
<evidence type="ECO:0000256" key="2">
    <source>
        <dbReference type="SAM" id="Phobius"/>
    </source>
</evidence>
<protein>
    <submittedName>
        <fullName evidence="3">Uncharacterized protein</fullName>
    </submittedName>
</protein>
<evidence type="ECO:0000313" key="3">
    <source>
        <dbReference type="EMBL" id="QHT20973.1"/>
    </source>
</evidence>
<keyword evidence="2" id="KW-1133">Transmembrane helix</keyword>
<accession>A0A6C0DXB8</accession>
<sequence>MLQLFKFIDSGFLLTLGLLLLIGGSIMLYCYRRLNLLERSIIEHGKILQNFIANYNIHMNSLCLMNKSCTNYESCCETDNFEKLVKKINNENKIQVSDDEEDDYEDDDEEDDEEDDEDDEDEEDDEDDEDDEDEGEDEGEDKVTTDSNLYEIVDTKSEKLIINELDNKSLQVEEVTNLGYINSDEDIFIKNLPILLNNFDKDLENNSKVITLENSLETIQKVEKKNYSKMRIDDLRSLVVTKNILDNDSAQKMKKNDLVKLLQN</sequence>
<dbReference type="EMBL" id="MN739684">
    <property type="protein sequence ID" value="QHT20973.1"/>
    <property type="molecule type" value="Genomic_DNA"/>
</dbReference>
<reference evidence="3" key="1">
    <citation type="journal article" date="2020" name="Nature">
        <title>Giant virus diversity and host interactions through global metagenomics.</title>
        <authorList>
            <person name="Schulz F."/>
            <person name="Roux S."/>
            <person name="Paez-Espino D."/>
            <person name="Jungbluth S."/>
            <person name="Walsh D.A."/>
            <person name="Denef V.J."/>
            <person name="McMahon K.D."/>
            <person name="Konstantinidis K.T."/>
            <person name="Eloe-Fadrosh E.A."/>
            <person name="Kyrpides N.C."/>
            <person name="Woyke T."/>
        </authorList>
    </citation>
    <scope>NUCLEOTIDE SEQUENCE</scope>
    <source>
        <strain evidence="3">GVMAG-M-3300023174-75</strain>
    </source>
</reference>
<feature type="transmembrane region" description="Helical" evidence="2">
    <location>
        <begin position="12"/>
        <end position="31"/>
    </location>
</feature>
<dbReference type="AlphaFoldDB" id="A0A6C0DXB8"/>
<proteinExistence type="predicted"/>
<organism evidence="3">
    <name type="scientific">viral metagenome</name>
    <dbReference type="NCBI Taxonomy" id="1070528"/>
    <lineage>
        <taxon>unclassified sequences</taxon>
        <taxon>metagenomes</taxon>
        <taxon>organismal metagenomes</taxon>
    </lineage>
</organism>
<keyword evidence="2" id="KW-0472">Membrane</keyword>
<evidence type="ECO:0000256" key="1">
    <source>
        <dbReference type="SAM" id="MobiDB-lite"/>
    </source>
</evidence>
<name>A0A6C0DXB8_9ZZZZ</name>